<proteinExistence type="inferred from homology"/>
<comment type="caution">
    <text evidence="2">The sequence shown here is derived from an EMBL/GenBank/DDBJ whole genome shotgun (WGS) entry which is preliminary data.</text>
</comment>
<gene>
    <name evidence="2" type="ORF">Malapachy_2043</name>
</gene>
<dbReference type="PANTHER" id="PTHR28047:SF5">
    <property type="entry name" value="PROTEIN DCG1"/>
    <property type="match status" value="1"/>
</dbReference>
<dbReference type="STRING" id="77020.A0A0M8MUG9"/>
<dbReference type="InterPro" id="IPR015942">
    <property type="entry name" value="Asp/Glu/hydantoin_racemase"/>
</dbReference>
<keyword evidence="2" id="KW-0378">Hydrolase</keyword>
<dbReference type="Proteomes" id="UP000037751">
    <property type="component" value="Unassembled WGS sequence"/>
</dbReference>
<reference evidence="2 3" key="1">
    <citation type="submission" date="2015-07" db="EMBL/GenBank/DDBJ databases">
        <title>Draft Genome Sequence of Malassezia furfur CBS1878 and Malassezia pachydermatis CBS1879.</title>
        <authorList>
            <person name="Triana S."/>
            <person name="Ohm R."/>
            <person name="Gonzalez A."/>
            <person name="DeCock H."/>
            <person name="Restrepo S."/>
            <person name="Celis A."/>
        </authorList>
    </citation>
    <scope>NUCLEOTIDE SEQUENCE [LARGE SCALE GENOMIC DNA]</scope>
    <source>
        <strain evidence="2 3">CBS 1879</strain>
    </source>
</reference>
<evidence type="ECO:0000313" key="3">
    <source>
        <dbReference type="Proteomes" id="UP000037751"/>
    </source>
</evidence>
<dbReference type="Gene3D" id="3.40.50.12500">
    <property type="match status" value="1"/>
</dbReference>
<dbReference type="OrthoDB" id="412018at2759"/>
<dbReference type="GO" id="GO:0047661">
    <property type="term" value="F:amino-acid racemase activity"/>
    <property type="evidence" value="ECO:0007669"/>
    <property type="project" value="InterPro"/>
</dbReference>
<dbReference type="EMBL" id="LGAV01000005">
    <property type="protein sequence ID" value="KOS13841.1"/>
    <property type="molecule type" value="Genomic_DNA"/>
</dbReference>
<dbReference type="VEuPathDB" id="FungiDB:Malapachy_2043"/>
<sequence>MKPRILVVNPNATESFTDGIRECLPQHPDIDYDFYTAPLATAPLSIEGVYDSIVTANACLQDLKERLHQWDGFVVACFSAHPLAHALRELTSAPVVSILAAPILIASTLGGNPAIITTSPRWVPLLTHDIHTLGLSALCKHVVSSGMAVLDLERLPREKVIQTLSTIVRDELVGCREADVIILGCAGMAGLEEAIQQDCGDGIVVLDPVRCAVEMCAMALRMGTSTAKRGLYASAMAPASSA</sequence>
<dbReference type="AlphaFoldDB" id="A0A0M8MUG9"/>
<keyword evidence="3" id="KW-1185">Reference proteome</keyword>
<protein>
    <submittedName>
        <fullName evidence="2">Carbon-nitrogen hydrolase</fullName>
    </submittedName>
</protein>
<dbReference type="PANTHER" id="PTHR28047">
    <property type="entry name" value="PROTEIN DCG1"/>
    <property type="match status" value="1"/>
</dbReference>
<name>A0A0M8MUG9_9BASI</name>
<dbReference type="GeneID" id="28728412"/>
<evidence type="ECO:0000313" key="2">
    <source>
        <dbReference type="EMBL" id="KOS13841.1"/>
    </source>
</evidence>
<evidence type="ECO:0000256" key="1">
    <source>
        <dbReference type="ARBA" id="ARBA00038414"/>
    </source>
</evidence>
<dbReference type="RefSeq" id="XP_017991473.1">
    <property type="nucleotide sequence ID" value="XM_018136537.1"/>
</dbReference>
<dbReference type="Pfam" id="PF01177">
    <property type="entry name" value="Asp_Glu_race"/>
    <property type="match status" value="1"/>
</dbReference>
<dbReference type="InterPro" id="IPR053714">
    <property type="entry name" value="Iso_Racemase_Enz_sf"/>
</dbReference>
<comment type="similarity">
    <text evidence="1">Belongs to the HyuE racemase family.</text>
</comment>
<dbReference type="InterPro" id="IPR052186">
    <property type="entry name" value="Hydantoin_racemase-like"/>
</dbReference>
<organism evidence="2 3">
    <name type="scientific">Malassezia pachydermatis</name>
    <dbReference type="NCBI Taxonomy" id="77020"/>
    <lineage>
        <taxon>Eukaryota</taxon>
        <taxon>Fungi</taxon>
        <taxon>Dikarya</taxon>
        <taxon>Basidiomycota</taxon>
        <taxon>Ustilaginomycotina</taxon>
        <taxon>Malasseziomycetes</taxon>
        <taxon>Malasseziales</taxon>
        <taxon>Malasseziaceae</taxon>
        <taxon>Malassezia</taxon>
    </lineage>
</organism>
<accession>A0A0M8MUG9</accession>
<dbReference type="GO" id="GO:0016787">
    <property type="term" value="F:hydrolase activity"/>
    <property type="evidence" value="ECO:0007669"/>
    <property type="project" value="UniProtKB-KW"/>
</dbReference>